<dbReference type="AlphaFoldDB" id="A0A8H5HTN4"/>
<evidence type="ECO:0000313" key="3">
    <source>
        <dbReference type="Proteomes" id="UP000518752"/>
    </source>
</evidence>
<gene>
    <name evidence="2" type="ORF">D9757_004951</name>
</gene>
<comment type="caution">
    <text evidence="2">The sequence shown here is derived from an EMBL/GenBank/DDBJ whole genome shotgun (WGS) entry which is preliminary data.</text>
</comment>
<feature type="transmembrane region" description="Helical" evidence="1">
    <location>
        <begin position="16"/>
        <end position="37"/>
    </location>
</feature>
<proteinExistence type="predicted"/>
<accession>A0A8H5HTN4</accession>
<dbReference type="EMBL" id="JAACJN010000024">
    <property type="protein sequence ID" value="KAF5389040.1"/>
    <property type="molecule type" value="Genomic_DNA"/>
</dbReference>
<dbReference type="Proteomes" id="UP000518752">
    <property type="component" value="Unassembled WGS sequence"/>
</dbReference>
<protein>
    <submittedName>
        <fullName evidence="2">Uncharacterized protein</fullName>
    </submittedName>
</protein>
<keyword evidence="1" id="KW-0472">Membrane</keyword>
<organism evidence="2 3">
    <name type="scientific">Collybiopsis confluens</name>
    <dbReference type="NCBI Taxonomy" id="2823264"/>
    <lineage>
        <taxon>Eukaryota</taxon>
        <taxon>Fungi</taxon>
        <taxon>Dikarya</taxon>
        <taxon>Basidiomycota</taxon>
        <taxon>Agaricomycotina</taxon>
        <taxon>Agaricomycetes</taxon>
        <taxon>Agaricomycetidae</taxon>
        <taxon>Agaricales</taxon>
        <taxon>Marasmiineae</taxon>
        <taxon>Omphalotaceae</taxon>
        <taxon>Collybiopsis</taxon>
    </lineage>
</organism>
<evidence type="ECO:0000256" key="1">
    <source>
        <dbReference type="SAM" id="Phobius"/>
    </source>
</evidence>
<keyword evidence="1" id="KW-0812">Transmembrane</keyword>
<reference evidence="2 3" key="1">
    <citation type="journal article" date="2020" name="ISME J.">
        <title>Uncovering the hidden diversity of litter-decomposition mechanisms in mushroom-forming fungi.</title>
        <authorList>
            <person name="Floudas D."/>
            <person name="Bentzer J."/>
            <person name="Ahren D."/>
            <person name="Johansson T."/>
            <person name="Persson P."/>
            <person name="Tunlid A."/>
        </authorList>
    </citation>
    <scope>NUCLEOTIDE SEQUENCE [LARGE SCALE GENOMIC DNA]</scope>
    <source>
        <strain evidence="2 3">CBS 406.79</strain>
    </source>
</reference>
<keyword evidence="3" id="KW-1185">Reference proteome</keyword>
<keyword evidence="1" id="KW-1133">Transmembrane helix</keyword>
<name>A0A8H5HTN4_9AGAR</name>
<evidence type="ECO:0000313" key="2">
    <source>
        <dbReference type="EMBL" id="KAF5389040.1"/>
    </source>
</evidence>
<sequence length="159" mass="18058">MSTNQRIQPFESNKTGLLLILYAPPPISLLVASFVFLHQNILVLDHAHRWNVYNSIHPSKMVYTPDRLDRFSDDLAAFDLEFMDCRRYSTGLRIAVPLPDGKLRLLLILRTIPCFVWAFGPGSSRVGGLYDSDVLDRAPIYLRDSQTCVEAVRGLDNVH</sequence>